<evidence type="ECO:0000313" key="3">
    <source>
        <dbReference type="Proteomes" id="UP000076871"/>
    </source>
</evidence>
<feature type="compositionally biased region" description="Basic and acidic residues" evidence="1">
    <location>
        <begin position="132"/>
        <end position="145"/>
    </location>
</feature>
<evidence type="ECO:0000313" key="2">
    <source>
        <dbReference type="EMBL" id="KZT06189.1"/>
    </source>
</evidence>
<name>A0A165E3M8_9APHY</name>
<dbReference type="Proteomes" id="UP000076871">
    <property type="component" value="Unassembled WGS sequence"/>
</dbReference>
<protein>
    <submittedName>
        <fullName evidence="2">Uncharacterized protein</fullName>
    </submittedName>
</protein>
<gene>
    <name evidence="2" type="ORF">LAESUDRAFT_778753</name>
</gene>
<reference evidence="2 3" key="1">
    <citation type="journal article" date="2016" name="Mol. Biol. Evol.">
        <title>Comparative Genomics of Early-Diverging Mushroom-Forming Fungi Provides Insights into the Origins of Lignocellulose Decay Capabilities.</title>
        <authorList>
            <person name="Nagy L.G."/>
            <person name="Riley R."/>
            <person name="Tritt A."/>
            <person name="Adam C."/>
            <person name="Daum C."/>
            <person name="Floudas D."/>
            <person name="Sun H."/>
            <person name="Yadav J.S."/>
            <person name="Pangilinan J."/>
            <person name="Larsson K.H."/>
            <person name="Matsuura K."/>
            <person name="Barry K."/>
            <person name="Labutti K."/>
            <person name="Kuo R."/>
            <person name="Ohm R.A."/>
            <person name="Bhattacharya S.S."/>
            <person name="Shirouzu T."/>
            <person name="Yoshinaga Y."/>
            <person name="Martin F.M."/>
            <person name="Grigoriev I.V."/>
            <person name="Hibbett D.S."/>
        </authorList>
    </citation>
    <scope>NUCLEOTIDE SEQUENCE [LARGE SCALE GENOMIC DNA]</scope>
    <source>
        <strain evidence="2 3">93-53</strain>
    </source>
</reference>
<accession>A0A165E3M8</accession>
<evidence type="ECO:0000256" key="1">
    <source>
        <dbReference type="SAM" id="MobiDB-lite"/>
    </source>
</evidence>
<dbReference type="EMBL" id="KV427626">
    <property type="protein sequence ID" value="KZT06189.1"/>
    <property type="molecule type" value="Genomic_DNA"/>
</dbReference>
<dbReference type="GeneID" id="63830867"/>
<dbReference type="RefSeq" id="XP_040763929.1">
    <property type="nucleotide sequence ID" value="XM_040913839.1"/>
</dbReference>
<sequence>MSYTLSNAIAAVSIARYVYTDASVALWTHKLMVRRIRRENSALEPLFFKEHRKTQSEKKNPLDKTFSFLNVETYCDNENNLCTALTGESCGAAGHASVEDELEVTIQEPSSNLTETLVQAEPQHQDSPSLPHPEHHPSLGEHDDVAGPADENVENVPRETEGDVESQSEPQGTEDPLPSEPQMAEQHQLLAPEEYTREVHGHLMALQRDIMHTDTSGKLKLTCMTFLVIIQAMQSQKVHQMKGGPLLLWHF</sequence>
<dbReference type="AlphaFoldDB" id="A0A165E3M8"/>
<proteinExistence type="predicted"/>
<dbReference type="InParanoid" id="A0A165E3M8"/>
<keyword evidence="3" id="KW-1185">Reference proteome</keyword>
<organism evidence="2 3">
    <name type="scientific">Laetiporus sulphureus 93-53</name>
    <dbReference type="NCBI Taxonomy" id="1314785"/>
    <lineage>
        <taxon>Eukaryota</taxon>
        <taxon>Fungi</taxon>
        <taxon>Dikarya</taxon>
        <taxon>Basidiomycota</taxon>
        <taxon>Agaricomycotina</taxon>
        <taxon>Agaricomycetes</taxon>
        <taxon>Polyporales</taxon>
        <taxon>Laetiporus</taxon>
    </lineage>
</organism>
<feature type="region of interest" description="Disordered" evidence="1">
    <location>
        <begin position="114"/>
        <end position="185"/>
    </location>
</feature>